<gene>
    <name evidence="1" type="ORF">SSLN_LOCUS319</name>
</gene>
<keyword evidence="2" id="KW-1185">Reference proteome</keyword>
<reference evidence="1 2" key="2">
    <citation type="submission" date="2018-11" db="EMBL/GenBank/DDBJ databases">
        <authorList>
            <consortium name="Pathogen Informatics"/>
        </authorList>
    </citation>
    <scope>NUCLEOTIDE SEQUENCE [LARGE SCALE GENOMIC DNA]</scope>
    <source>
        <strain evidence="1 2">NST_G2</strain>
    </source>
</reference>
<name>A0A183S7X1_SCHSO</name>
<reference evidence="3" key="1">
    <citation type="submission" date="2016-06" db="UniProtKB">
        <authorList>
            <consortium name="WormBaseParasite"/>
        </authorList>
    </citation>
    <scope>IDENTIFICATION</scope>
</reference>
<dbReference type="AlphaFoldDB" id="A0A183S7X1"/>
<dbReference type="WBParaSite" id="SSLN_0000033601-mRNA-1">
    <property type="protein sequence ID" value="SSLN_0000033601-mRNA-1"/>
    <property type="gene ID" value="SSLN_0000033601"/>
</dbReference>
<dbReference type="Proteomes" id="UP000275846">
    <property type="component" value="Unassembled WGS sequence"/>
</dbReference>
<evidence type="ECO:0000313" key="2">
    <source>
        <dbReference type="Proteomes" id="UP000275846"/>
    </source>
</evidence>
<dbReference type="EMBL" id="UYSU01000202">
    <property type="protein sequence ID" value="VDL85411.1"/>
    <property type="molecule type" value="Genomic_DNA"/>
</dbReference>
<protein>
    <submittedName>
        <fullName evidence="1 3">Uncharacterized protein</fullName>
    </submittedName>
</protein>
<evidence type="ECO:0000313" key="1">
    <source>
        <dbReference type="EMBL" id="VDL85411.1"/>
    </source>
</evidence>
<sequence length="73" mass="7632">MWLLEVGFFPAATPKATVKTGGLNQVRVSGVVCASKPGMSDSRTSPLPPLKNYYGRATATPQVAQAISGRSPI</sequence>
<proteinExistence type="predicted"/>
<accession>A0A183S7X1</accession>
<evidence type="ECO:0000313" key="3">
    <source>
        <dbReference type="WBParaSite" id="SSLN_0000033601-mRNA-1"/>
    </source>
</evidence>
<organism evidence="3">
    <name type="scientific">Schistocephalus solidus</name>
    <name type="common">Tapeworm</name>
    <dbReference type="NCBI Taxonomy" id="70667"/>
    <lineage>
        <taxon>Eukaryota</taxon>
        <taxon>Metazoa</taxon>
        <taxon>Spiralia</taxon>
        <taxon>Lophotrochozoa</taxon>
        <taxon>Platyhelminthes</taxon>
        <taxon>Cestoda</taxon>
        <taxon>Eucestoda</taxon>
        <taxon>Diphyllobothriidea</taxon>
        <taxon>Diphyllobothriidae</taxon>
        <taxon>Schistocephalus</taxon>
    </lineage>
</organism>